<organism evidence="3 4">
    <name type="scientific">Cephalotus follicularis</name>
    <name type="common">Albany pitcher plant</name>
    <dbReference type="NCBI Taxonomy" id="3775"/>
    <lineage>
        <taxon>Eukaryota</taxon>
        <taxon>Viridiplantae</taxon>
        <taxon>Streptophyta</taxon>
        <taxon>Embryophyta</taxon>
        <taxon>Tracheophyta</taxon>
        <taxon>Spermatophyta</taxon>
        <taxon>Magnoliopsida</taxon>
        <taxon>eudicotyledons</taxon>
        <taxon>Gunneridae</taxon>
        <taxon>Pentapetalae</taxon>
        <taxon>rosids</taxon>
        <taxon>fabids</taxon>
        <taxon>Oxalidales</taxon>
        <taxon>Cephalotaceae</taxon>
        <taxon>Cephalotus</taxon>
    </lineage>
</organism>
<reference evidence="4" key="1">
    <citation type="submission" date="2016-04" db="EMBL/GenBank/DDBJ databases">
        <title>Cephalotus genome sequencing.</title>
        <authorList>
            <person name="Fukushima K."/>
            <person name="Hasebe M."/>
            <person name="Fang X."/>
        </authorList>
    </citation>
    <scope>NUCLEOTIDE SEQUENCE [LARGE SCALE GENOMIC DNA]</scope>
    <source>
        <strain evidence="4">cv. St1</strain>
    </source>
</reference>
<evidence type="ECO:0000313" key="3">
    <source>
        <dbReference type="EMBL" id="GAV75091.1"/>
    </source>
</evidence>
<evidence type="ECO:0000313" key="4">
    <source>
        <dbReference type="Proteomes" id="UP000187406"/>
    </source>
</evidence>
<evidence type="ECO:0000259" key="2">
    <source>
        <dbReference type="Pfam" id="PF22936"/>
    </source>
</evidence>
<protein>
    <recommendedName>
        <fullName evidence="2">Retrovirus-related Pol polyprotein from transposon TNT 1-94-like beta-barrel domain-containing protein</fullName>
    </recommendedName>
</protein>
<proteinExistence type="predicted"/>
<dbReference type="InterPro" id="IPR054722">
    <property type="entry name" value="PolX-like_BBD"/>
</dbReference>
<feature type="transmembrane region" description="Helical" evidence="1">
    <location>
        <begin position="90"/>
        <end position="110"/>
    </location>
</feature>
<feature type="domain" description="Retrovirus-related Pol polyprotein from transposon TNT 1-94-like beta-barrel" evidence="2">
    <location>
        <begin position="52"/>
        <end position="92"/>
    </location>
</feature>
<keyword evidence="1" id="KW-0812">Transmembrane</keyword>
<dbReference type="EMBL" id="BDDD01001306">
    <property type="protein sequence ID" value="GAV75091.1"/>
    <property type="molecule type" value="Genomic_DNA"/>
</dbReference>
<dbReference type="AlphaFoldDB" id="A0A1Q3C4P7"/>
<keyword evidence="1" id="KW-0472">Membrane</keyword>
<keyword evidence="4" id="KW-1185">Reference proteome</keyword>
<name>A0A1Q3C4P7_CEPFO</name>
<sequence>MKALLATWEDSVDSSSDEETREEVVQLALMAIEEEEDTVEICLKELSKKTQWYLDSWCSKHMTGDESLFVTLKSKQGGDVTFGDNAKGKIMGLAPQVMITHLFLMFYMLMDSNTIY</sequence>
<dbReference type="Pfam" id="PF22936">
    <property type="entry name" value="Pol_BBD"/>
    <property type="match status" value="1"/>
</dbReference>
<dbReference type="InParanoid" id="A0A1Q3C4P7"/>
<dbReference type="Proteomes" id="UP000187406">
    <property type="component" value="Unassembled WGS sequence"/>
</dbReference>
<keyword evidence="1" id="KW-1133">Transmembrane helix</keyword>
<accession>A0A1Q3C4P7</accession>
<evidence type="ECO:0000256" key="1">
    <source>
        <dbReference type="SAM" id="Phobius"/>
    </source>
</evidence>
<dbReference type="OrthoDB" id="1932348at2759"/>
<gene>
    <name evidence="3" type="ORF">CFOL_v3_18570</name>
</gene>
<comment type="caution">
    <text evidence="3">The sequence shown here is derived from an EMBL/GenBank/DDBJ whole genome shotgun (WGS) entry which is preliminary data.</text>
</comment>